<keyword evidence="9" id="KW-1185">Reference proteome</keyword>
<gene>
    <name evidence="8" type="ORF">ECRASSUSDP1_LOCUS19806</name>
</gene>
<dbReference type="PRINTS" id="PR01799">
    <property type="entry name" value="SFASSEMBLIN"/>
</dbReference>
<dbReference type="Proteomes" id="UP001295684">
    <property type="component" value="Unassembled WGS sequence"/>
</dbReference>
<evidence type="ECO:0000256" key="2">
    <source>
        <dbReference type="ARBA" id="ARBA00005678"/>
    </source>
</evidence>
<evidence type="ECO:0000256" key="5">
    <source>
        <dbReference type="ARBA" id="ARBA00023054"/>
    </source>
</evidence>
<evidence type="ECO:0000313" key="8">
    <source>
        <dbReference type="EMBL" id="CAI2378411.1"/>
    </source>
</evidence>
<keyword evidence="5 7" id="KW-0175">Coiled coil</keyword>
<organism evidence="8 9">
    <name type="scientific">Euplotes crassus</name>
    <dbReference type="NCBI Taxonomy" id="5936"/>
    <lineage>
        <taxon>Eukaryota</taxon>
        <taxon>Sar</taxon>
        <taxon>Alveolata</taxon>
        <taxon>Ciliophora</taxon>
        <taxon>Intramacronucleata</taxon>
        <taxon>Spirotrichea</taxon>
        <taxon>Hypotrichia</taxon>
        <taxon>Euplotida</taxon>
        <taxon>Euplotidae</taxon>
        <taxon>Moneuplotes</taxon>
    </lineage>
</organism>
<accession>A0AAD2D337</accession>
<feature type="coiled-coil region" evidence="7">
    <location>
        <begin position="85"/>
        <end position="148"/>
    </location>
</feature>
<evidence type="ECO:0000256" key="7">
    <source>
        <dbReference type="SAM" id="Coils"/>
    </source>
</evidence>
<dbReference type="AlphaFoldDB" id="A0AAD2D337"/>
<keyword evidence="3" id="KW-0963">Cytoplasm</keyword>
<feature type="coiled-coil region" evidence="7">
    <location>
        <begin position="27"/>
        <end position="61"/>
    </location>
</feature>
<comment type="caution">
    <text evidence="8">The sequence shown here is derived from an EMBL/GenBank/DDBJ whole genome shotgun (WGS) entry which is preliminary data.</text>
</comment>
<keyword evidence="4" id="KW-0493">Microtubule</keyword>
<dbReference type="GO" id="GO:0005874">
    <property type="term" value="C:microtubule"/>
    <property type="evidence" value="ECO:0007669"/>
    <property type="project" value="UniProtKB-KW"/>
</dbReference>
<comment type="similarity">
    <text evidence="2">Belongs to the SF-assemblin family.</text>
</comment>
<name>A0AAD2D337_EUPCR</name>
<evidence type="ECO:0000256" key="1">
    <source>
        <dbReference type="ARBA" id="ARBA00004245"/>
    </source>
</evidence>
<proteinExistence type="inferred from homology"/>
<comment type="subcellular location">
    <subcellularLocation>
        <location evidence="1">Cytoplasm</location>
        <location evidence="1">Cytoskeleton</location>
    </subcellularLocation>
</comment>
<sequence>MSENTFGNSSQDGNDIIEEPKGYSIYDALSTNNIKQLNEVVEKLEDKVKETIQTRIENQNDLKKFMVKKGEEIKKTLFSDFQTKSQELDQKLENFMIKLDKVEKDTVDTIDSCRHQIKSFKEGTQSEIKELSSEMSERNAKIMQQKNKLYRDSVGLRRYAEKSFEEIKENRVNKLKECNDIIDQFESKMIEDQEEFQTQVFDELNGIKSSLVDERELRIESDNKLLEEVSTLVQNLMKTDD</sequence>
<dbReference type="Pfam" id="PF06705">
    <property type="entry name" value="SF-assemblin"/>
    <property type="match status" value="1"/>
</dbReference>
<evidence type="ECO:0000256" key="6">
    <source>
        <dbReference type="ARBA" id="ARBA00023212"/>
    </source>
</evidence>
<protein>
    <recommendedName>
        <fullName evidence="10">SF-assemblin</fullName>
    </recommendedName>
</protein>
<keyword evidence="6" id="KW-0206">Cytoskeleton</keyword>
<evidence type="ECO:0000256" key="4">
    <source>
        <dbReference type="ARBA" id="ARBA00022701"/>
    </source>
</evidence>
<evidence type="ECO:0000313" key="9">
    <source>
        <dbReference type="Proteomes" id="UP001295684"/>
    </source>
</evidence>
<reference evidence="8" key="1">
    <citation type="submission" date="2023-07" db="EMBL/GenBank/DDBJ databases">
        <authorList>
            <consortium name="AG Swart"/>
            <person name="Singh M."/>
            <person name="Singh A."/>
            <person name="Seah K."/>
            <person name="Emmerich C."/>
        </authorList>
    </citation>
    <scope>NUCLEOTIDE SEQUENCE</scope>
    <source>
        <strain evidence="8">DP1</strain>
    </source>
</reference>
<dbReference type="GO" id="GO:0005200">
    <property type="term" value="F:structural constituent of cytoskeleton"/>
    <property type="evidence" value="ECO:0007669"/>
    <property type="project" value="InterPro"/>
</dbReference>
<evidence type="ECO:0000256" key="3">
    <source>
        <dbReference type="ARBA" id="ARBA00022490"/>
    </source>
</evidence>
<evidence type="ECO:0008006" key="10">
    <source>
        <dbReference type="Google" id="ProtNLM"/>
    </source>
</evidence>
<dbReference type="EMBL" id="CAMPGE010020132">
    <property type="protein sequence ID" value="CAI2378411.1"/>
    <property type="molecule type" value="Genomic_DNA"/>
</dbReference>
<dbReference type="InterPro" id="IPR008374">
    <property type="entry name" value="SF_assemblin/giardin_b"/>
</dbReference>